<dbReference type="GO" id="GO:0045727">
    <property type="term" value="P:positive regulation of translation"/>
    <property type="evidence" value="ECO:0007669"/>
    <property type="project" value="TreeGrafter"/>
</dbReference>
<name>A0A7R9E1S6_9NEOP</name>
<reference evidence="5" key="1">
    <citation type="submission" date="2020-11" db="EMBL/GenBank/DDBJ databases">
        <authorList>
            <person name="Tran Van P."/>
        </authorList>
    </citation>
    <scope>NUCLEOTIDE SEQUENCE</scope>
</reference>
<dbReference type="GO" id="GO:0010494">
    <property type="term" value="C:cytoplasmic stress granule"/>
    <property type="evidence" value="ECO:0007669"/>
    <property type="project" value="TreeGrafter"/>
</dbReference>
<evidence type="ECO:0000313" key="5">
    <source>
        <dbReference type="EMBL" id="CAD7424692.1"/>
    </source>
</evidence>
<dbReference type="EMBL" id="OB792825">
    <property type="protein sequence ID" value="CAD7424692.1"/>
    <property type="molecule type" value="Genomic_DNA"/>
</dbReference>
<dbReference type="InterPro" id="IPR036390">
    <property type="entry name" value="WH_DNA-bd_sf"/>
</dbReference>
<organism evidence="5">
    <name type="scientific">Timema monikensis</name>
    <dbReference type="NCBI Taxonomy" id="170555"/>
    <lineage>
        <taxon>Eukaryota</taxon>
        <taxon>Metazoa</taxon>
        <taxon>Ecdysozoa</taxon>
        <taxon>Arthropoda</taxon>
        <taxon>Hexapoda</taxon>
        <taxon>Insecta</taxon>
        <taxon>Pterygota</taxon>
        <taxon>Neoptera</taxon>
        <taxon>Polyneoptera</taxon>
        <taxon>Phasmatodea</taxon>
        <taxon>Timematodea</taxon>
        <taxon>Timematoidea</taxon>
        <taxon>Timematidae</taxon>
        <taxon>Timema</taxon>
    </lineage>
</organism>
<dbReference type="GO" id="GO:0003730">
    <property type="term" value="F:mRNA 3'-UTR binding"/>
    <property type="evidence" value="ECO:0007669"/>
    <property type="project" value="TreeGrafter"/>
</dbReference>
<evidence type="ECO:0000256" key="2">
    <source>
        <dbReference type="PROSITE-ProRule" id="PRU00332"/>
    </source>
</evidence>
<evidence type="ECO:0000259" key="4">
    <source>
        <dbReference type="PROSITE" id="PS50961"/>
    </source>
</evidence>
<dbReference type="PROSITE" id="PS50961">
    <property type="entry name" value="HTH_LA"/>
    <property type="match status" value="1"/>
</dbReference>
<dbReference type="GO" id="GO:0005829">
    <property type="term" value="C:cytosol"/>
    <property type="evidence" value="ECO:0007669"/>
    <property type="project" value="TreeGrafter"/>
</dbReference>
<evidence type="ECO:0000256" key="3">
    <source>
        <dbReference type="SAM" id="MobiDB-lite"/>
    </source>
</evidence>
<dbReference type="InterPro" id="IPR045180">
    <property type="entry name" value="La_dom_prot"/>
</dbReference>
<dbReference type="InterPro" id="IPR006630">
    <property type="entry name" value="La_HTH"/>
</dbReference>
<dbReference type="SUPFAM" id="SSF46785">
    <property type="entry name" value="Winged helix' DNA-binding domain"/>
    <property type="match status" value="1"/>
</dbReference>
<sequence>MELLSLKTATITPECPKDSTWLMYRPQSPAPPNEPTHGNSTWFMYRPQYSAPANEPTHGTVITENCNYHSRVSKGLNLALMAVNYLSQPHDATVLWHVSPESAILQVSVRNCEELSSQRSSPLPHVWKVRRYVYMNGDIGKLPSGAVYSATPDSLPAAASAVTDYSSLNGIADPLESYNELSPPPGGVPPDPASAGPDSGIPLDQLKQMLSSQLEYYFSRENLANDAYLLSQMDNDQYVPIWTVANFNQVKKLTKDIKLITEVLRGEGCPRLISCEFAHNNSWYVTFESDEDAQRAYRFLREEVREFQEHIKSVTDNEVCSLLNLGTCGLHVHGSLRTGVESVDWDISSLLHHM</sequence>
<dbReference type="SMART" id="SM00715">
    <property type="entry name" value="LA"/>
    <property type="match status" value="1"/>
</dbReference>
<feature type="domain" description="HTH La-type RNA-binding" evidence="4">
    <location>
        <begin position="200"/>
        <end position="289"/>
    </location>
</feature>
<dbReference type="AlphaFoldDB" id="A0A7R9E1S6"/>
<dbReference type="InterPro" id="IPR036388">
    <property type="entry name" value="WH-like_DNA-bd_sf"/>
</dbReference>
<proteinExistence type="predicted"/>
<keyword evidence="1 2" id="KW-0694">RNA-binding</keyword>
<feature type="compositionally biased region" description="Pro residues" evidence="3">
    <location>
        <begin position="182"/>
        <end position="192"/>
    </location>
</feature>
<dbReference type="Gene3D" id="1.10.10.10">
    <property type="entry name" value="Winged helix-like DNA-binding domain superfamily/Winged helix DNA-binding domain"/>
    <property type="match status" value="1"/>
</dbReference>
<feature type="region of interest" description="Disordered" evidence="3">
    <location>
        <begin position="176"/>
        <end position="200"/>
    </location>
</feature>
<dbReference type="PANTHER" id="PTHR22792">
    <property type="entry name" value="LUPUS LA PROTEIN-RELATED"/>
    <property type="match status" value="1"/>
</dbReference>
<protein>
    <recommendedName>
        <fullName evidence="4">HTH La-type RNA-binding domain-containing protein</fullName>
    </recommendedName>
</protein>
<dbReference type="PANTHER" id="PTHR22792:SF131">
    <property type="entry name" value="LA-RELATED PROTEIN LARP4B"/>
    <property type="match status" value="1"/>
</dbReference>
<evidence type="ECO:0000256" key="1">
    <source>
        <dbReference type="ARBA" id="ARBA00022884"/>
    </source>
</evidence>
<gene>
    <name evidence="5" type="ORF">TMSB3V08_LOCUS1627</name>
</gene>
<dbReference type="Pfam" id="PF05383">
    <property type="entry name" value="La"/>
    <property type="match status" value="1"/>
</dbReference>
<accession>A0A7R9E1S6</accession>